<reference evidence="1" key="2">
    <citation type="journal article" date="2023" name="IMA Fungus">
        <title>Comparative genomic study of the Penicillium genus elucidates a diverse pangenome and 15 lateral gene transfer events.</title>
        <authorList>
            <person name="Petersen C."/>
            <person name="Sorensen T."/>
            <person name="Nielsen M.R."/>
            <person name="Sondergaard T.E."/>
            <person name="Sorensen J.L."/>
            <person name="Fitzpatrick D.A."/>
            <person name="Frisvad J.C."/>
            <person name="Nielsen K.L."/>
        </authorList>
    </citation>
    <scope>NUCLEOTIDE SEQUENCE</scope>
    <source>
        <strain evidence="1">IBT 16849</strain>
    </source>
</reference>
<organism evidence="1 2">
    <name type="scientific">Penicillium cf. griseofulvum</name>
    <dbReference type="NCBI Taxonomy" id="2972120"/>
    <lineage>
        <taxon>Eukaryota</taxon>
        <taxon>Fungi</taxon>
        <taxon>Dikarya</taxon>
        <taxon>Ascomycota</taxon>
        <taxon>Pezizomycotina</taxon>
        <taxon>Eurotiomycetes</taxon>
        <taxon>Eurotiomycetidae</taxon>
        <taxon>Eurotiales</taxon>
        <taxon>Aspergillaceae</taxon>
        <taxon>Penicillium</taxon>
    </lineage>
</organism>
<name>A0A9W9MTP2_9EURO</name>
<protein>
    <submittedName>
        <fullName evidence="1">Uncharacterized protein</fullName>
    </submittedName>
</protein>
<dbReference type="Proteomes" id="UP001150879">
    <property type="component" value="Unassembled WGS sequence"/>
</dbReference>
<dbReference type="Gene3D" id="3.40.50.720">
    <property type="entry name" value="NAD(P)-binding Rossmann-like Domain"/>
    <property type="match status" value="1"/>
</dbReference>
<dbReference type="EMBL" id="JAPQKP010000002">
    <property type="protein sequence ID" value="KAJ5207202.1"/>
    <property type="molecule type" value="Genomic_DNA"/>
</dbReference>
<dbReference type="AlphaFoldDB" id="A0A9W9MTP2"/>
<evidence type="ECO:0000313" key="2">
    <source>
        <dbReference type="Proteomes" id="UP001150879"/>
    </source>
</evidence>
<keyword evidence="2" id="KW-1185">Reference proteome</keyword>
<gene>
    <name evidence="1" type="ORF">N7472_003650</name>
</gene>
<evidence type="ECO:0000313" key="1">
    <source>
        <dbReference type="EMBL" id="KAJ5207202.1"/>
    </source>
</evidence>
<accession>A0A9W9MTP2</accession>
<reference evidence="1" key="1">
    <citation type="submission" date="2022-11" db="EMBL/GenBank/DDBJ databases">
        <authorList>
            <person name="Petersen C."/>
        </authorList>
    </citation>
    <scope>NUCLEOTIDE SEQUENCE</scope>
    <source>
        <strain evidence="1">IBT 16849</strain>
    </source>
</reference>
<dbReference type="InterPro" id="IPR036291">
    <property type="entry name" value="NAD(P)-bd_dom_sf"/>
</dbReference>
<sequence>MTSISGICANFTSTRDDRNLYTSKFLPGKYTGIKRKAGCEITTELLLHGRKKVIIIARSEDRYITAREEWRHREGISIENDARTRGYLGCQGRICNAGELYLSISTESLRINLPPLNEAISHIERVFATNCVGHQVLATSLLPLLKNGATPRSDARIVVTSSSFIFGANILTWIFCSHHHASSGPPCAMEHGAMAGQNWATSSLLKSSVGGFWMIKTQRAS</sequence>
<dbReference type="SUPFAM" id="SSF51735">
    <property type="entry name" value="NAD(P)-binding Rossmann-fold domains"/>
    <property type="match status" value="1"/>
</dbReference>
<proteinExistence type="predicted"/>
<comment type="caution">
    <text evidence="1">The sequence shown here is derived from an EMBL/GenBank/DDBJ whole genome shotgun (WGS) entry which is preliminary data.</text>
</comment>